<keyword evidence="3" id="KW-1185">Reference proteome</keyword>
<organism evidence="2 3">
    <name type="scientific">Teichococcus deserti</name>
    <dbReference type="NCBI Taxonomy" id="1817963"/>
    <lineage>
        <taxon>Bacteria</taxon>
        <taxon>Pseudomonadati</taxon>
        <taxon>Pseudomonadota</taxon>
        <taxon>Alphaproteobacteria</taxon>
        <taxon>Acetobacterales</taxon>
        <taxon>Roseomonadaceae</taxon>
        <taxon>Roseomonas</taxon>
    </lineage>
</organism>
<reference evidence="2 3" key="1">
    <citation type="submission" date="2016-10" db="EMBL/GenBank/DDBJ databases">
        <title>Draft Genome sequence of Roseomonas sp. strain M3.</title>
        <authorList>
            <person name="Subhash Y."/>
            <person name="Lee S."/>
        </authorList>
    </citation>
    <scope>NUCLEOTIDE SEQUENCE [LARGE SCALE GENOMIC DNA]</scope>
    <source>
        <strain evidence="2 3">M3</strain>
    </source>
</reference>
<sequence>MRLRTAVPLTITLPLGLALLAGCAAPGPTLDQRLSAFINRPEGELVAALGVPTRTYEADGRRFLQFESQSTAMAPPEPYPYYPYGYWGMRRPWMSSPGYIVVRCDMTFATRQGVVESFSFRGEGCG</sequence>
<dbReference type="EMBL" id="MLCO01000364">
    <property type="protein sequence ID" value="ONG45099.1"/>
    <property type="molecule type" value="Genomic_DNA"/>
</dbReference>
<proteinExistence type="predicted"/>
<dbReference type="OrthoDB" id="7284935at2"/>
<evidence type="ECO:0000313" key="3">
    <source>
        <dbReference type="Proteomes" id="UP000188879"/>
    </source>
</evidence>
<feature type="chain" id="PRO_5013319180" description="Lipoprotein SmpA/OmlA domain-containing protein" evidence="1">
    <location>
        <begin position="25"/>
        <end position="126"/>
    </location>
</feature>
<evidence type="ECO:0000313" key="2">
    <source>
        <dbReference type="EMBL" id="ONG45099.1"/>
    </source>
</evidence>
<protein>
    <recommendedName>
        <fullName evidence="4">Lipoprotein SmpA/OmlA domain-containing protein</fullName>
    </recommendedName>
</protein>
<keyword evidence="1" id="KW-0732">Signal</keyword>
<gene>
    <name evidence="2" type="ORF">BKE38_26860</name>
</gene>
<evidence type="ECO:0000256" key="1">
    <source>
        <dbReference type="SAM" id="SignalP"/>
    </source>
</evidence>
<evidence type="ECO:0008006" key="4">
    <source>
        <dbReference type="Google" id="ProtNLM"/>
    </source>
</evidence>
<accession>A0A1V2GUD1</accession>
<dbReference type="Proteomes" id="UP000188879">
    <property type="component" value="Unassembled WGS sequence"/>
</dbReference>
<name>A0A1V2GUD1_9PROT</name>
<feature type="signal peptide" evidence="1">
    <location>
        <begin position="1"/>
        <end position="24"/>
    </location>
</feature>
<comment type="caution">
    <text evidence="2">The sequence shown here is derived from an EMBL/GenBank/DDBJ whole genome shotgun (WGS) entry which is preliminary data.</text>
</comment>
<dbReference type="RefSeq" id="WP_076960326.1">
    <property type="nucleotide sequence ID" value="NZ_MLCO01000364.1"/>
</dbReference>
<dbReference type="AlphaFoldDB" id="A0A1V2GUD1"/>
<dbReference type="PROSITE" id="PS51257">
    <property type="entry name" value="PROKAR_LIPOPROTEIN"/>
    <property type="match status" value="1"/>
</dbReference>